<dbReference type="Pfam" id="PF12365">
    <property type="entry name" value="DUF3649"/>
    <property type="match status" value="1"/>
</dbReference>
<evidence type="ECO:0000256" key="1">
    <source>
        <dbReference type="SAM" id="Phobius"/>
    </source>
</evidence>
<dbReference type="RefSeq" id="WP_143487639.1">
    <property type="nucleotide sequence ID" value="NZ_VJOY01000004.1"/>
</dbReference>
<dbReference type="OrthoDB" id="7030582at2"/>
<gene>
    <name evidence="2" type="ORF">FM069_07330</name>
</gene>
<accession>A0A553H1C1</accession>
<comment type="caution">
    <text evidence="2">The sequence shown here is derived from an EMBL/GenBank/DDBJ whole genome shotgun (WGS) entry which is preliminary data.</text>
</comment>
<feature type="transmembrane region" description="Helical" evidence="1">
    <location>
        <begin position="45"/>
        <end position="66"/>
    </location>
</feature>
<protein>
    <submittedName>
        <fullName evidence="2">DUF3649 domain-containing protein</fullName>
    </submittedName>
</protein>
<reference evidence="2 3" key="1">
    <citation type="submission" date="2019-07" db="EMBL/GenBank/DDBJ databases">
        <title>Pseudomonas mangiferae sp. nov., isolated from bark of mango tree in Thailand.</title>
        <authorList>
            <person name="Srisuk N."/>
            <person name="Anurat P."/>
        </authorList>
    </citation>
    <scope>NUCLEOTIDE SEQUENCE [LARGE SCALE GENOMIC DNA]</scope>
    <source>
        <strain evidence="2 3">DMKU_BBB3-04</strain>
    </source>
</reference>
<feature type="transmembrane region" description="Helical" evidence="1">
    <location>
        <begin position="12"/>
        <end position="33"/>
    </location>
</feature>
<dbReference type="Proteomes" id="UP000315235">
    <property type="component" value="Unassembled WGS sequence"/>
</dbReference>
<proteinExistence type="predicted"/>
<dbReference type="InterPro" id="IPR022109">
    <property type="entry name" value="DUF3649"/>
</dbReference>
<keyword evidence="3" id="KW-1185">Reference proteome</keyword>
<evidence type="ECO:0000313" key="3">
    <source>
        <dbReference type="Proteomes" id="UP000315235"/>
    </source>
</evidence>
<sequence>MSQNSSPAWGTASRVSAAVLGGYGLSYASTAFLSTFLPMARADRVAVASLLCFAVYTAAVIYVFAARSAARAWIVLLGMGILLGLATWLAGDYAVRP</sequence>
<keyword evidence="1" id="KW-0472">Membrane</keyword>
<dbReference type="EMBL" id="VJOY01000004">
    <property type="protein sequence ID" value="TRX75547.1"/>
    <property type="molecule type" value="Genomic_DNA"/>
</dbReference>
<feature type="transmembrane region" description="Helical" evidence="1">
    <location>
        <begin position="72"/>
        <end position="91"/>
    </location>
</feature>
<keyword evidence="1" id="KW-0812">Transmembrane</keyword>
<keyword evidence="1" id="KW-1133">Transmembrane helix</keyword>
<dbReference type="AlphaFoldDB" id="A0A553H1C1"/>
<name>A0A553H1C1_9PSED</name>
<evidence type="ECO:0000313" key="2">
    <source>
        <dbReference type="EMBL" id="TRX75547.1"/>
    </source>
</evidence>
<organism evidence="2 3">
    <name type="scientific">Pseudomonas mangiferae</name>
    <dbReference type="NCBI Taxonomy" id="2593654"/>
    <lineage>
        <taxon>Bacteria</taxon>
        <taxon>Pseudomonadati</taxon>
        <taxon>Pseudomonadota</taxon>
        <taxon>Gammaproteobacteria</taxon>
        <taxon>Pseudomonadales</taxon>
        <taxon>Pseudomonadaceae</taxon>
        <taxon>Pseudomonas</taxon>
    </lineage>
</organism>